<name>F4QIR4_9CAUL</name>
<keyword evidence="2 3" id="KW-0378">Hydrolase</keyword>
<evidence type="ECO:0000256" key="3">
    <source>
        <dbReference type="RuleBase" id="RU361235"/>
    </source>
</evidence>
<evidence type="ECO:0000259" key="4">
    <source>
        <dbReference type="Pfam" id="PF00135"/>
    </source>
</evidence>
<dbReference type="InterPro" id="IPR002018">
    <property type="entry name" value="CarbesteraseB"/>
</dbReference>
<dbReference type="STRING" id="715226.ABI_02550"/>
<comment type="similarity">
    <text evidence="1 3">Belongs to the type-B carboxylesterase/lipase family.</text>
</comment>
<keyword evidence="3" id="KW-0732">Signal</keyword>
<dbReference type="RefSeq" id="WP_006270989.1">
    <property type="nucleotide sequence ID" value="NZ_GL883077.1"/>
</dbReference>
<feature type="chain" id="PRO_5005129548" description="Carboxylic ester hydrolase" evidence="3">
    <location>
        <begin position="23"/>
        <end position="520"/>
    </location>
</feature>
<organism evidence="5 6">
    <name type="scientific">Asticcacaulis biprosthecium C19</name>
    <dbReference type="NCBI Taxonomy" id="715226"/>
    <lineage>
        <taxon>Bacteria</taxon>
        <taxon>Pseudomonadati</taxon>
        <taxon>Pseudomonadota</taxon>
        <taxon>Alphaproteobacteria</taxon>
        <taxon>Caulobacterales</taxon>
        <taxon>Caulobacteraceae</taxon>
        <taxon>Asticcacaulis</taxon>
    </lineage>
</organism>
<dbReference type="GO" id="GO:0016787">
    <property type="term" value="F:hydrolase activity"/>
    <property type="evidence" value="ECO:0007669"/>
    <property type="project" value="UniProtKB-KW"/>
</dbReference>
<sequence>MKALPMIAALAMTACVATTAPADPVTIETGQVRGVAADGVEAFKGIPFAAPPVGSLRWRAPQPAAKWSGVRDAKAFGADCMQEPFPGDDAPLTVKPAEDCLYVNVWRPEGAKGKLPVIVWIYGGGFVNGGTSPAVYDGSAFARDGVIYVSFNYRLGRFGFFAHPALSQADEDKGLLGNYGYLDQIAAMRWVQRNITAFGGDPANVTVFGESAGGGSVHNLMTSGESKNLFARAIIQSGGGRGNLMGARRIRDDLPTAPSSETLGVNFARQHNIAGTDAAALTALRALPAETVTAGLGLHTMGQAGDTYGGPTLDGRIVKEVPQEAYLNGRYNKVPVLVGATRADIGRFWVNTPDEAYASFGARAEAAKAAYSGDLQTLNADIGMDRLMIEPARFVAATLTAQGVTAWHYRFSYVAESRASEWKRGAPHATEIPYVMDTLPGKYGTAVTAKDAAMAKTAHAYWVNFAKTGNPNGAGLPVWQAYDPATDPILDFALDGTAKPGPDPWKARLDVTAAIAPKSQ</sequence>
<dbReference type="InterPro" id="IPR050309">
    <property type="entry name" value="Type-B_Carboxylest/Lipase"/>
</dbReference>
<dbReference type="SUPFAM" id="SSF53474">
    <property type="entry name" value="alpha/beta-Hydrolases"/>
    <property type="match status" value="1"/>
</dbReference>
<keyword evidence="6" id="KW-1185">Reference proteome</keyword>
<dbReference type="InterPro" id="IPR019819">
    <property type="entry name" value="Carboxylesterase_B_CS"/>
</dbReference>
<protein>
    <recommendedName>
        <fullName evidence="3">Carboxylic ester hydrolase</fullName>
        <ecNumber evidence="3">3.1.1.-</ecNumber>
    </recommendedName>
</protein>
<evidence type="ECO:0000313" key="6">
    <source>
        <dbReference type="Proteomes" id="UP000006512"/>
    </source>
</evidence>
<dbReference type="OrthoDB" id="9775851at2"/>
<dbReference type="HOGENOM" id="CLU_006586_16_4_5"/>
<evidence type="ECO:0000256" key="2">
    <source>
        <dbReference type="ARBA" id="ARBA00022801"/>
    </source>
</evidence>
<dbReference type="Proteomes" id="UP000006512">
    <property type="component" value="Unassembled WGS sequence"/>
</dbReference>
<proteinExistence type="inferred from homology"/>
<evidence type="ECO:0000313" key="5">
    <source>
        <dbReference type="EMBL" id="EGF91823.1"/>
    </source>
</evidence>
<dbReference type="InterPro" id="IPR019826">
    <property type="entry name" value="Carboxylesterase_B_AS"/>
</dbReference>
<dbReference type="PROSITE" id="PS51257">
    <property type="entry name" value="PROKAR_LIPOPROTEIN"/>
    <property type="match status" value="1"/>
</dbReference>
<dbReference type="PROSITE" id="PS00941">
    <property type="entry name" value="CARBOXYLESTERASE_B_2"/>
    <property type="match status" value="1"/>
</dbReference>
<dbReference type="Pfam" id="PF00135">
    <property type="entry name" value="COesterase"/>
    <property type="match status" value="2"/>
</dbReference>
<dbReference type="Gene3D" id="3.40.50.1820">
    <property type="entry name" value="alpha/beta hydrolase"/>
    <property type="match status" value="1"/>
</dbReference>
<feature type="signal peptide" evidence="3">
    <location>
        <begin position="1"/>
        <end position="22"/>
    </location>
</feature>
<dbReference type="ESTHER" id="9caul-f4qir4">
    <property type="family name" value="Carb_B_Bacteria"/>
</dbReference>
<dbReference type="PROSITE" id="PS00122">
    <property type="entry name" value="CARBOXYLESTERASE_B_1"/>
    <property type="match status" value="1"/>
</dbReference>
<feature type="domain" description="Carboxylesterase type B" evidence="4">
    <location>
        <begin position="383"/>
        <end position="497"/>
    </location>
</feature>
<accession>F4QIR4</accession>
<dbReference type="InterPro" id="IPR029058">
    <property type="entry name" value="AB_hydrolase_fold"/>
</dbReference>
<dbReference type="PANTHER" id="PTHR11559">
    <property type="entry name" value="CARBOXYLESTERASE"/>
    <property type="match status" value="1"/>
</dbReference>
<feature type="domain" description="Carboxylesterase type B" evidence="4">
    <location>
        <begin position="25"/>
        <end position="356"/>
    </location>
</feature>
<reference evidence="6" key="1">
    <citation type="submission" date="2011-03" db="EMBL/GenBank/DDBJ databases">
        <title>Draft genome sequence of Brevundimonas diminuta.</title>
        <authorList>
            <person name="Brown P.J.B."/>
            <person name="Buechlein A."/>
            <person name="Hemmerich C."/>
            <person name="Brun Y.V."/>
        </authorList>
    </citation>
    <scope>NUCLEOTIDE SEQUENCE [LARGE SCALE GENOMIC DNA]</scope>
    <source>
        <strain evidence="6">C19</strain>
    </source>
</reference>
<dbReference type="EC" id="3.1.1.-" evidence="3"/>
<gene>
    <name evidence="5" type="ORF">ABI_02550</name>
</gene>
<dbReference type="eggNOG" id="COG2272">
    <property type="taxonomic scope" value="Bacteria"/>
</dbReference>
<dbReference type="EMBL" id="GL883077">
    <property type="protein sequence ID" value="EGF91823.1"/>
    <property type="molecule type" value="Genomic_DNA"/>
</dbReference>
<evidence type="ECO:0000256" key="1">
    <source>
        <dbReference type="ARBA" id="ARBA00005964"/>
    </source>
</evidence>
<dbReference type="AlphaFoldDB" id="F4QIR4"/>